<feature type="disulfide bond" evidence="11">
    <location>
        <begin position="968"/>
        <end position="977"/>
    </location>
</feature>
<feature type="disulfide bond" evidence="11">
    <location>
        <begin position="1164"/>
        <end position="1174"/>
    </location>
</feature>
<dbReference type="GO" id="GO:0005509">
    <property type="term" value="F:calcium ion binding"/>
    <property type="evidence" value="ECO:0007669"/>
    <property type="project" value="InterPro"/>
</dbReference>
<dbReference type="InParanoid" id="A0A7M7NUV7"/>
<dbReference type="FunFam" id="2.10.25.10:FF:000151">
    <property type="entry name" value="FAT atypical cadherin 4"/>
    <property type="match status" value="1"/>
</dbReference>
<dbReference type="PROSITE" id="PS00010">
    <property type="entry name" value="ASX_HYDROXYL"/>
    <property type="match status" value="3"/>
</dbReference>
<dbReference type="SMART" id="SM00179">
    <property type="entry name" value="EGF_CA"/>
    <property type="match status" value="6"/>
</dbReference>
<dbReference type="GO" id="GO:0007411">
    <property type="term" value="P:axon guidance"/>
    <property type="evidence" value="ECO:0000318"/>
    <property type="project" value="GO_Central"/>
</dbReference>
<dbReference type="InterPro" id="IPR032675">
    <property type="entry name" value="LRR_dom_sf"/>
</dbReference>
<dbReference type="Proteomes" id="UP000007110">
    <property type="component" value="Unassembled WGS sequence"/>
</dbReference>
<dbReference type="FunFam" id="2.10.25.10:FF:000080">
    <property type="entry name" value="Neurogenic locus notch 1"/>
    <property type="match status" value="1"/>
</dbReference>
<evidence type="ECO:0000313" key="15">
    <source>
        <dbReference type="EnsemblMetazoa" id="XP_030841772"/>
    </source>
</evidence>
<feature type="domain" description="EGF-like" evidence="14">
    <location>
        <begin position="943"/>
        <end position="978"/>
    </location>
</feature>
<feature type="domain" description="EGF-like" evidence="14">
    <location>
        <begin position="746"/>
        <end position="781"/>
    </location>
</feature>
<dbReference type="InterPro" id="IPR003591">
    <property type="entry name" value="Leu-rich_rpt_typical-subtyp"/>
</dbReference>
<dbReference type="PROSITE" id="PS51450">
    <property type="entry name" value="LRR"/>
    <property type="match status" value="6"/>
</dbReference>
<keyword evidence="16" id="KW-1185">Reference proteome</keyword>
<evidence type="ECO:0000256" key="9">
    <source>
        <dbReference type="ARBA" id="ARBA00023157"/>
    </source>
</evidence>
<dbReference type="Pfam" id="PF00054">
    <property type="entry name" value="Laminin_G_1"/>
    <property type="match status" value="1"/>
</dbReference>
<feature type="disulfide bond" evidence="11">
    <location>
        <begin position="1186"/>
        <end position="1195"/>
    </location>
</feature>
<evidence type="ECO:0000256" key="5">
    <source>
        <dbReference type="ARBA" id="ARBA00022614"/>
    </source>
</evidence>
<dbReference type="GO" id="GO:0048495">
    <property type="term" value="F:Roundabout binding"/>
    <property type="evidence" value="ECO:0000318"/>
    <property type="project" value="GO_Central"/>
</dbReference>
<feature type="domain" description="EGF-like" evidence="14">
    <location>
        <begin position="859"/>
        <end position="897"/>
    </location>
</feature>
<feature type="domain" description="EGF-like" evidence="14">
    <location>
        <begin position="821"/>
        <end position="857"/>
    </location>
</feature>
<dbReference type="PROSITE" id="PS01185">
    <property type="entry name" value="CTCK_1"/>
    <property type="match status" value="1"/>
</dbReference>
<protein>
    <submittedName>
        <fullName evidence="15">Uncharacterized protein</fullName>
    </submittedName>
</protein>
<proteinExistence type="predicted"/>
<dbReference type="InterPro" id="IPR000483">
    <property type="entry name" value="Cys-rich_flank_reg_C"/>
</dbReference>
<dbReference type="InterPro" id="IPR000742">
    <property type="entry name" value="EGF"/>
</dbReference>
<reference evidence="16" key="1">
    <citation type="submission" date="2015-02" db="EMBL/GenBank/DDBJ databases">
        <title>Genome sequencing for Strongylocentrotus purpuratus.</title>
        <authorList>
            <person name="Murali S."/>
            <person name="Liu Y."/>
            <person name="Vee V."/>
            <person name="English A."/>
            <person name="Wang M."/>
            <person name="Skinner E."/>
            <person name="Han Y."/>
            <person name="Muzny D.M."/>
            <person name="Worley K.C."/>
            <person name="Gibbs R.A."/>
        </authorList>
    </citation>
    <scope>NUCLEOTIDE SEQUENCE</scope>
</reference>
<evidence type="ECO:0000256" key="6">
    <source>
        <dbReference type="ARBA" id="ARBA00022729"/>
    </source>
</evidence>
<dbReference type="Pfam" id="PF01462">
    <property type="entry name" value="LRRNT"/>
    <property type="match status" value="3"/>
</dbReference>
<dbReference type="KEGG" id="spu:757340"/>
<dbReference type="GeneID" id="105442316"/>
<evidence type="ECO:0000313" key="16">
    <source>
        <dbReference type="Proteomes" id="UP000007110"/>
    </source>
</evidence>
<reference evidence="15" key="2">
    <citation type="submission" date="2021-01" db="UniProtKB">
        <authorList>
            <consortium name="EnsemblMetazoa"/>
        </authorList>
    </citation>
    <scope>IDENTIFICATION</scope>
</reference>
<feature type="disulfide bond" evidence="11">
    <location>
        <begin position="847"/>
        <end position="856"/>
    </location>
</feature>
<dbReference type="SMART" id="SM00041">
    <property type="entry name" value="CT"/>
    <property type="match status" value="1"/>
</dbReference>
<keyword evidence="5" id="KW-0433">Leucine-rich repeat</keyword>
<dbReference type="InterPro" id="IPR051355">
    <property type="entry name" value="Notch/Slit_guidance"/>
</dbReference>
<dbReference type="PROSITE" id="PS50026">
    <property type="entry name" value="EGF_3"/>
    <property type="match status" value="7"/>
</dbReference>
<evidence type="ECO:0000256" key="7">
    <source>
        <dbReference type="ARBA" id="ARBA00022737"/>
    </source>
</evidence>
<dbReference type="GO" id="GO:0005576">
    <property type="term" value="C:extracellular region"/>
    <property type="evidence" value="ECO:0007669"/>
    <property type="project" value="UniProtKB-SubCell"/>
</dbReference>
<dbReference type="Pfam" id="PF00008">
    <property type="entry name" value="EGF"/>
    <property type="match status" value="5"/>
</dbReference>
<dbReference type="InterPro" id="IPR001791">
    <property type="entry name" value="Laminin_G"/>
</dbReference>
<dbReference type="FunFam" id="2.10.25.10:FF:000063">
    <property type="entry name" value="Slit guidance ligand 2"/>
    <property type="match status" value="1"/>
</dbReference>
<name>A0A7M7NUV7_STRPU</name>
<dbReference type="PROSITE" id="PS01225">
    <property type="entry name" value="CTCK_2"/>
    <property type="match status" value="1"/>
</dbReference>
<dbReference type="Pfam" id="PF01463">
    <property type="entry name" value="LRRCT"/>
    <property type="match status" value="2"/>
</dbReference>
<dbReference type="PROSITE" id="PS01186">
    <property type="entry name" value="EGF_2"/>
    <property type="match status" value="7"/>
</dbReference>
<dbReference type="FunFam" id="2.10.25.10:FF:000434">
    <property type="entry name" value="Predicted protein"/>
    <property type="match status" value="1"/>
</dbReference>
<feature type="domain" description="EGF-like" evidence="14">
    <location>
        <begin position="1160"/>
        <end position="1196"/>
    </location>
</feature>
<organism evidence="15 16">
    <name type="scientific">Strongylocentrotus purpuratus</name>
    <name type="common">Purple sea urchin</name>
    <dbReference type="NCBI Taxonomy" id="7668"/>
    <lineage>
        <taxon>Eukaryota</taxon>
        <taxon>Metazoa</taxon>
        <taxon>Echinodermata</taxon>
        <taxon>Eleutherozoa</taxon>
        <taxon>Echinozoa</taxon>
        <taxon>Echinoidea</taxon>
        <taxon>Euechinoidea</taxon>
        <taxon>Echinacea</taxon>
        <taxon>Camarodonta</taxon>
        <taxon>Echinidea</taxon>
        <taxon>Strongylocentrotidae</taxon>
        <taxon>Strongylocentrotus</taxon>
    </lineage>
</organism>
<dbReference type="InterPro" id="IPR001611">
    <property type="entry name" value="Leu-rich_rpt"/>
</dbReference>
<keyword evidence="2" id="KW-0217">Developmental protein</keyword>
<dbReference type="OrthoDB" id="283575at2759"/>
<dbReference type="PANTHER" id="PTHR45836:SF4">
    <property type="entry name" value="PROTEIN SLIT"/>
    <property type="match status" value="1"/>
</dbReference>
<feature type="disulfide bond" evidence="11">
    <location>
        <begin position="949"/>
        <end position="966"/>
    </location>
</feature>
<evidence type="ECO:0000259" key="12">
    <source>
        <dbReference type="PROSITE" id="PS01225"/>
    </source>
</evidence>
<dbReference type="CDD" id="cd00054">
    <property type="entry name" value="EGF_CA"/>
    <property type="match status" value="5"/>
</dbReference>
<dbReference type="InterPro" id="IPR000152">
    <property type="entry name" value="EGF-type_Asp/Asn_hydroxyl_site"/>
</dbReference>
<keyword evidence="8" id="KW-0524">Neurogenesis</keyword>
<dbReference type="FunFam" id="3.80.10.10:FF:000002">
    <property type="entry name" value="Slit guidance ligand 2"/>
    <property type="match status" value="2"/>
</dbReference>
<dbReference type="OMA" id="ACAYGFH"/>
<dbReference type="PANTHER" id="PTHR45836">
    <property type="entry name" value="SLIT HOMOLOG"/>
    <property type="match status" value="1"/>
</dbReference>
<dbReference type="FunFam" id="2.10.25.10:FF:000012">
    <property type="entry name" value="Delta-like protein"/>
    <property type="match status" value="1"/>
</dbReference>
<dbReference type="GO" id="GO:0008201">
    <property type="term" value="F:heparin binding"/>
    <property type="evidence" value="ECO:0000318"/>
    <property type="project" value="GO_Central"/>
</dbReference>
<dbReference type="CDD" id="cd00110">
    <property type="entry name" value="LamG"/>
    <property type="match status" value="1"/>
</dbReference>
<evidence type="ECO:0000256" key="11">
    <source>
        <dbReference type="PROSITE-ProRule" id="PRU00076"/>
    </source>
</evidence>
<dbReference type="SUPFAM" id="SSF57184">
    <property type="entry name" value="Growth factor receptor domain"/>
    <property type="match status" value="1"/>
</dbReference>
<evidence type="ECO:0000256" key="2">
    <source>
        <dbReference type="ARBA" id="ARBA00022473"/>
    </source>
</evidence>
<dbReference type="SMART" id="SM00082">
    <property type="entry name" value="LRRCT"/>
    <property type="match status" value="4"/>
</dbReference>
<dbReference type="SMART" id="SM00181">
    <property type="entry name" value="EGF"/>
    <property type="match status" value="7"/>
</dbReference>
<dbReference type="Gene3D" id="3.80.10.10">
    <property type="entry name" value="Ribonuclease Inhibitor"/>
    <property type="match status" value="4"/>
</dbReference>
<feature type="disulfide bond" evidence="11">
    <location>
        <begin position="771"/>
        <end position="780"/>
    </location>
</feature>
<dbReference type="RefSeq" id="XP_030841981.1">
    <property type="nucleotide sequence ID" value="XM_030986121.1"/>
</dbReference>
<dbReference type="SMART" id="SM00013">
    <property type="entry name" value="LRRNT"/>
    <property type="match status" value="3"/>
</dbReference>
<keyword evidence="7" id="KW-0677">Repeat</keyword>
<feature type="disulfide bond" evidence="11">
    <location>
        <begin position="925"/>
        <end position="934"/>
    </location>
</feature>
<dbReference type="FunFam" id="3.80.10.10:FF:000004">
    <property type="entry name" value="Slit guidance ligand 2"/>
    <property type="match status" value="1"/>
</dbReference>
<dbReference type="InterPro" id="IPR018097">
    <property type="entry name" value="EGF_Ca-bd_CS"/>
</dbReference>
<feature type="domain" description="Laminin G" evidence="13">
    <location>
        <begin position="982"/>
        <end position="1155"/>
    </location>
</feature>
<evidence type="ECO:0000256" key="10">
    <source>
        <dbReference type="ARBA" id="ARBA00023180"/>
    </source>
</evidence>
<evidence type="ECO:0000259" key="13">
    <source>
        <dbReference type="PROSITE" id="PS50025"/>
    </source>
</evidence>
<keyword evidence="9 11" id="KW-1015">Disulfide bond</keyword>
<dbReference type="SUPFAM" id="SSF52058">
    <property type="entry name" value="L domain-like"/>
    <property type="match status" value="3"/>
</dbReference>
<feature type="disulfide bond" evidence="11">
    <location>
        <begin position="887"/>
        <end position="896"/>
    </location>
</feature>
<evidence type="ECO:0000256" key="8">
    <source>
        <dbReference type="ARBA" id="ARBA00022902"/>
    </source>
</evidence>
<feature type="domain" description="EGF-like" evidence="14">
    <location>
        <begin position="899"/>
        <end position="935"/>
    </location>
</feature>
<dbReference type="SUPFAM" id="SSF57196">
    <property type="entry name" value="EGF/Laminin"/>
    <property type="match status" value="3"/>
</dbReference>
<keyword evidence="10" id="KW-0325">Glycoprotein</keyword>
<sequence length="1273" mass="142543">MSGSFRPLKLIETLYLNDNNLTTLSSSSFTHMSFLKQLRLSKNPLACDCHLSWLALWLRPHIHLGLFTTCETPRQLHGLKVAELQTSDFRCTGNENHEALCEVEPLCPAKCECTSKSVDCRNRGLTELPFTFPYHMMELRLEQNYITEIPPRAFSPYKKLKRIDLSNNLIETIAEDAFSGLRTLNSLTLYGNHMSDLPEAIFRDLTALQLLLLNANRLTCIRINLFRDLVKLHLLSLYDNNIRSLSNGTFDSLRSLQTLHLARNPFICDCNLRWIAEYLESNPVVETSGARCARPVRMERKRITNMKSVKFKCKDAEYYRTAQAGQCFIDHDCPDACTCHESIVDCSNRGLPTVPDEIPTYTTELKLNGNEISRISADGKFLHLPNLKILDLRDNRISVIEDEAFQGASSLVELMLTNNKLSNVTGRSFVGLKNLRTLMLRSNRLSCITNETFTGLKAVRLLSLYDNAISTIMPGSLDSMKALATLNLLGNPLNCNCHLSWLPDYLSARLIITGEPRCQEPSTLQDTPIQTLQRDQFTCEGNDHNSCLPSLACPRECACSGTVVRCSRKELTLPPRFIPTGATELYLDSNQMITVPERLSSLKSLHTLDLSMNQIAMLPDFAFANMTKLSTLILSYNRISCIPDGAFMGLNSLRILSLHGNNISIISESSFSDFTSLTHLALGGNPLYCDCHLHWLSDWVKDGFKEPGIASCADPYILRGKLLLTAPSKKFLCTEEPDISIRAKCDPCLSAPCENEGVCLTDPIERYRCQCPAGFKGQHCEAEVNECDQRPCMNGGVCENLAGGFRCDCSTGFSGDMCEVNVDDCKAHLCLNNATCVDGINNYTCRCSQGYKGDYCEVDIDLCHPMSDPCQNGGVCFDLGHSYRCECPPGYRGINCTDGYEDCRTRPCLNDGECEQDGNQFACRCPQGYIGQTCEMNANIYISDTPCSCLNNGQCYDNNVTDSEECRCLPGFYGTKCEIPTSMSFRLGQEVYVQYPAPNNPQIVNFTLIFATTIENGVLLYLGNINHIAAELFRGRIRVSYDVGNFPAATMFNQKKLNNGEFHKLQLVLYRRNVSMSIDGGPWQTKTNAGEEEYLQVDEPMYVGGLPRHLQNFAVNQWHIRNRSSFQGCIRAFFVNNEPKRLSDASDRMSVKEGCPNYDMPNPCLENRCVNGFCHNVDESMYRCDCQDGWMGTFCDRETTCTSIKVNNTYEMDGCQTLRPIRNATCAGECGLSCCKPARSHMRNVRLHCPDGTTITQEIKIVRNCACQGCEGG</sequence>
<feature type="disulfide bond" evidence="11">
    <location>
        <begin position="809"/>
        <end position="818"/>
    </location>
</feature>
<dbReference type="SMART" id="SM00282">
    <property type="entry name" value="LamG"/>
    <property type="match status" value="1"/>
</dbReference>
<keyword evidence="6" id="KW-0732">Signal</keyword>
<dbReference type="GeneID" id="757340"/>
<keyword evidence="4 11" id="KW-0245">EGF-like domain</keyword>
<dbReference type="FunCoup" id="A0A7M7NUV7">
    <property type="interactions" value="528"/>
</dbReference>
<dbReference type="PROSITE" id="PS50025">
    <property type="entry name" value="LAM_G_DOMAIN"/>
    <property type="match status" value="1"/>
</dbReference>
<evidence type="ECO:0000256" key="4">
    <source>
        <dbReference type="ARBA" id="ARBA00022536"/>
    </source>
</evidence>
<evidence type="ECO:0000256" key="1">
    <source>
        <dbReference type="ARBA" id="ARBA00004613"/>
    </source>
</evidence>
<dbReference type="PROSITE" id="PS00022">
    <property type="entry name" value="EGF_1"/>
    <property type="match status" value="7"/>
</dbReference>
<keyword evidence="3" id="KW-0964">Secreted</keyword>
<dbReference type="EnsemblMetazoa" id="XM_030985912">
    <property type="protein sequence ID" value="XP_030841772"/>
    <property type="gene ID" value="LOC105442316"/>
</dbReference>
<dbReference type="InterPro" id="IPR009030">
    <property type="entry name" value="Growth_fac_rcpt_cys_sf"/>
</dbReference>
<dbReference type="RefSeq" id="XP_030841772.1">
    <property type="nucleotide sequence ID" value="XM_030985912.1"/>
</dbReference>
<dbReference type="Gene3D" id="2.60.120.200">
    <property type="match status" value="1"/>
</dbReference>
<dbReference type="SMART" id="SM00365">
    <property type="entry name" value="LRR_SD22"/>
    <property type="match status" value="9"/>
</dbReference>
<comment type="subcellular location">
    <subcellularLocation>
        <location evidence="1">Secreted</location>
    </subcellularLocation>
</comment>
<dbReference type="SUPFAM" id="SSF49899">
    <property type="entry name" value="Concanavalin A-like lectins/glucanases"/>
    <property type="match status" value="1"/>
</dbReference>
<dbReference type="KEGG" id="spu:105442316"/>
<comment type="caution">
    <text evidence="11">Lacks conserved residue(s) required for the propagation of feature annotation.</text>
</comment>
<dbReference type="InterPro" id="IPR001881">
    <property type="entry name" value="EGF-like_Ca-bd_dom"/>
</dbReference>
<dbReference type="AlphaFoldDB" id="A0A7M7NUV7"/>
<dbReference type="PROSITE" id="PS01187">
    <property type="entry name" value="EGF_CA"/>
    <property type="match status" value="1"/>
</dbReference>
<feature type="domain" description="EGF-like" evidence="14">
    <location>
        <begin position="783"/>
        <end position="819"/>
    </location>
</feature>
<evidence type="ECO:0000256" key="3">
    <source>
        <dbReference type="ARBA" id="ARBA00022525"/>
    </source>
</evidence>
<dbReference type="Pfam" id="PF13855">
    <property type="entry name" value="LRR_8"/>
    <property type="match status" value="4"/>
</dbReference>
<evidence type="ECO:0000259" key="14">
    <source>
        <dbReference type="PROSITE" id="PS50026"/>
    </source>
</evidence>
<dbReference type="Gene3D" id="2.10.25.10">
    <property type="entry name" value="Laminin"/>
    <property type="match status" value="7"/>
</dbReference>
<dbReference type="InterPro" id="IPR000372">
    <property type="entry name" value="LRRNT"/>
</dbReference>
<feature type="domain" description="CTCK" evidence="12">
    <location>
        <begin position="1201"/>
        <end position="1271"/>
    </location>
</feature>
<accession>A0A7M7NUV7</accession>
<dbReference type="EnsemblMetazoa" id="XM_030986121">
    <property type="protein sequence ID" value="XP_030841981"/>
    <property type="gene ID" value="LOC757340"/>
</dbReference>
<dbReference type="SMART" id="SM00369">
    <property type="entry name" value="LRR_TYP"/>
    <property type="match status" value="14"/>
</dbReference>
<dbReference type="InterPro" id="IPR013320">
    <property type="entry name" value="ConA-like_dom_sf"/>
</dbReference>
<dbReference type="InterPro" id="IPR006207">
    <property type="entry name" value="Cys_knot_C"/>
</dbReference>